<organism evidence="2 3">
    <name type="scientific">Eufriesea mexicana</name>
    <dbReference type="NCBI Taxonomy" id="516756"/>
    <lineage>
        <taxon>Eukaryota</taxon>
        <taxon>Metazoa</taxon>
        <taxon>Ecdysozoa</taxon>
        <taxon>Arthropoda</taxon>
        <taxon>Hexapoda</taxon>
        <taxon>Insecta</taxon>
        <taxon>Pterygota</taxon>
        <taxon>Neoptera</taxon>
        <taxon>Endopterygota</taxon>
        <taxon>Hymenoptera</taxon>
        <taxon>Apocrita</taxon>
        <taxon>Aculeata</taxon>
        <taxon>Apoidea</taxon>
        <taxon>Anthophila</taxon>
        <taxon>Apidae</taxon>
        <taxon>Eufriesea</taxon>
    </lineage>
</organism>
<sequence>MCLERVKGTRVATSAAESYSWMQQGIRTSCCVRCSAFRVTTNTQVGERKRERERERRGKRKKKKQRFCLEKGT</sequence>
<proteinExistence type="predicted"/>
<protein>
    <submittedName>
        <fullName evidence="2">Uncharacterized protein</fullName>
    </submittedName>
</protein>
<feature type="compositionally biased region" description="Basic residues" evidence="1">
    <location>
        <begin position="57"/>
        <end position="66"/>
    </location>
</feature>
<feature type="region of interest" description="Disordered" evidence="1">
    <location>
        <begin position="45"/>
        <end position="73"/>
    </location>
</feature>
<evidence type="ECO:0000313" key="2">
    <source>
        <dbReference type="EMBL" id="OAD61829.1"/>
    </source>
</evidence>
<keyword evidence="3" id="KW-1185">Reference proteome</keyword>
<evidence type="ECO:0000313" key="3">
    <source>
        <dbReference type="Proteomes" id="UP000250275"/>
    </source>
</evidence>
<feature type="compositionally biased region" description="Basic and acidic residues" evidence="1">
    <location>
        <begin position="46"/>
        <end position="56"/>
    </location>
</feature>
<dbReference type="AlphaFoldDB" id="A0A310SQH3"/>
<accession>A0A310SQH3</accession>
<evidence type="ECO:0000256" key="1">
    <source>
        <dbReference type="SAM" id="MobiDB-lite"/>
    </source>
</evidence>
<dbReference type="Proteomes" id="UP000250275">
    <property type="component" value="Unassembled WGS sequence"/>
</dbReference>
<name>A0A310SQH3_9HYME</name>
<gene>
    <name evidence="2" type="ORF">WN48_08922</name>
</gene>
<reference evidence="2 3" key="1">
    <citation type="submission" date="2015-07" db="EMBL/GenBank/DDBJ databases">
        <title>The genome of Eufriesea mexicana.</title>
        <authorList>
            <person name="Pan H."/>
            <person name="Kapheim K."/>
        </authorList>
    </citation>
    <scope>NUCLEOTIDE SEQUENCE [LARGE SCALE GENOMIC DNA]</scope>
    <source>
        <strain evidence="2">0111107269</strain>
        <tissue evidence="2">Whole body</tissue>
    </source>
</reference>
<dbReference type="EMBL" id="KQ760132">
    <property type="protein sequence ID" value="OAD61829.1"/>
    <property type="molecule type" value="Genomic_DNA"/>
</dbReference>